<evidence type="ECO:0000313" key="4">
    <source>
        <dbReference type="Proteomes" id="UP000037460"/>
    </source>
</evidence>
<feature type="region of interest" description="Disordered" evidence="2">
    <location>
        <begin position="36"/>
        <end position="67"/>
    </location>
</feature>
<sequence>MSSKGQAMSLASLINASKPREKTFAEYMAEQQALDAAARLKEQQEEQREQKENAAQQLQPHASPVQRIRIDRGASIAAVRSAADIDEQVERLNAWEAQLQEYSDQLTEQGWSLWKKSAVTSVMNQLQRRVVPDSWKGEVTRLEQEVSALQERVRMGSEKERALLAKLHEVENGPGCARELREQLEAAALKLDQQQQRERQNSVFKQLLTSGSVSNNVGGGAPALRRSASSSERGRLRARSDSVPFAPSAGPSIAADTDSAVATSSATQDADGVDAESAMEIEALRVRLATAERDALEARDETKATRTAADERSAALEAALEAERKKHRHAVETLESVHLDAGVHEAQEMVQLRMALVAAQEELDFLRGRQAKLHEEEHRLQMVAEMSKRLGTNVSKFELDALRKQLASVTEEAERVQRHNEELQREAKKHVTDMHAVERLKGEIGAFQEANDRLEGELLKRDRHAAALKEHVRAAHARTDLLQRQLALSHRTNWSASTRARTSPDARAADEADRAASGLDGSLRTAPGARRQLPLLWDDADSPSVGTTGTATVAGAAPVGERDRPLVSRLPPTAGSPHRPSGGGASGITHRAVALHDEVASEPIRIEVIPPAQPRLVQPFLRDAARPVRLKDNARELSAAMAWREAEAVHAVQLQAELRRQAAADAQELRVVRASLATRMLHARTAKLGALKHYRMLGLQRALCQWALLLELDGSYHAALKQAASILEEQASTLTAAVGDTQQRTVDTLLLEPQMLGELGEMRRRLQLLHAEGEGLREGLRKLCDTRGRSTGARAVEAWLQPAGKQAAAPLRERLALPMAADPAETGRQLAACSDRRAALERLHEENARAIKYDAVQLQLRLVLPRWRAARRTVERQGLLLRQLSEQRNHELEAAASAAEAYRRTQADVHDLRMERETWRQQSAEQADVIAAAIAAAARTHDEHKEEVAVLSEKLCQILEESDGLRALCDSQAADLKVLSDEIVRLMHAEAAPESSGGVELEGWRVGNYY</sequence>
<name>A0A0M0J3P5_9EUKA</name>
<dbReference type="AlphaFoldDB" id="A0A0M0J3P5"/>
<feature type="coiled-coil region" evidence="1">
    <location>
        <begin position="349"/>
        <end position="457"/>
    </location>
</feature>
<comment type="caution">
    <text evidence="3">The sequence shown here is derived from an EMBL/GenBank/DDBJ whole genome shotgun (WGS) entry which is preliminary data.</text>
</comment>
<feature type="region of interest" description="Disordered" evidence="2">
    <location>
        <begin position="492"/>
        <end position="588"/>
    </location>
</feature>
<feature type="coiled-coil region" evidence="1">
    <location>
        <begin position="139"/>
        <end position="201"/>
    </location>
</feature>
<feature type="compositionally biased region" description="Basic and acidic residues" evidence="2">
    <location>
        <begin position="38"/>
        <end position="52"/>
    </location>
</feature>
<gene>
    <name evidence="3" type="ORF">Ctob_003939</name>
</gene>
<evidence type="ECO:0000256" key="2">
    <source>
        <dbReference type="SAM" id="MobiDB-lite"/>
    </source>
</evidence>
<organism evidence="3 4">
    <name type="scientific">Chrysochromulina tobinii</name>
    <dbReference type="NCBI Taxonomy" id="1460289"/>
    <lineage>
        <taxon>Eukaryota</taxon>
        <taxon>Haptista</taxon>
        <taxon>Haptophyta</taxon>
        <taxon>Prymnesiophyceae</taxon>
        <taxon>Prymnesiales</taxon>
        <taxon>Chrysochromulinaceae</taxon>
        <taxon>Chrysochromulina</taxon>
    </lineage>
</organism>
<proteinExistence type="predicted"/>
<keyword evidence="4" id="KW-1185">Reference proteome</keyword>
<accession>A0A0M0J3P5</accession>
<dbReference type="Proteomes" id="UP000037460">
    <property type="component" value="Unassembled WGS sequence"/>
</dbReference>
<dbReference type="EMBL" id="JWZX01003406">
    <property type="protein sequence ID" value="KOO20873.1"/>
    <property type="molecule type" value="Genomic_DNA"/>
</dbReference>
<feature type="coiled-coil region" evidence="1">
    <location>
        <begin position="902"/>
        <end position="954"/>
    </location>
</feature>
<protein>
    <submittedName>
        <fullName evidence="3">Uncharacterized protein</fullName>
    </submittedName>
</protein>
<evidence type="ECO:0000256" key="1">
    <source>
        <dbReference type="SAM" id="Coils"/>
    </source>
</evidence>
<feature type="compositionally biased region" description="Low complexity" evidence="2">
    <location>
        <begin position="254"/>
        <end position="270"/>
    </location>
</feature>
<reference evidence="4" key="1">
    <citation type="journal article" date="2015" name="PLoS Genet.">
        <title>Genome Sequence and Transcriptome Analyses of Chrysochromulina tobin: Metabolic Tools for Enhanced Algal Fitness in the Prominent Order Prymnesiales (Haptophyceae).</title>
        <authorList>
            <person name="Hovde B.T."/>
            <person name="Deodato C.R."/>
            <person name="Hunsperger H.M."/>
            <person name="Ryken S.A."/>
            <person name="Yost W."/>
            <person name="Jha R.K."/>
            <person name="Patterson J."/>
            <person name="Monnat R.J. Jr."/>
            <person name="Barlow S.B."/>
            <person name="Starkenburg S.R."/>
            <person name="Cattolico R.A."/>
        </authorList>
    </citation>
    <scope>NUCLEOTIDE SEQUENCE</scope>
    <source>
        <strain evidence="4">CCMP291</strain>
    </source>
</reference>
<feature type="compositionally biased region" description="Low complexity" evidence="2">
    <location>
        <begin position="545"/>
        <end position="559"/>
    </location>
</feature>
<keyword evidence="1" id="KW-0175">Coiled coil</keyword>
<evidence type="ECO:0000313" key="3">
    <source>
        <dbReference type="EMBL" id="KOO20873.1"/>
    </source>
</evidence>
<feature type="compositionally biased region" description="Polar residues" evidence="2">
    <location>
        <begin position="492"/>
        <end position="501"/>
    </location>
</feature>
<feature type="compositionally biased region" description="Basic and acidic residues" evidence="2">
    <location>
        <begin position="502"/>
        <end position="514"/>
    </location>
</feature>
<feature type="region of interest" description="Disordered" evidence="2">
    <location>
        <begin position="211"/>
        <end position="274"/>
    </location>
</feature>